<reference evidence="1 2" key="1">
    <citation type="submission" date="2017-02" db="EMBL/GenBank/DDBJ databases">
        <title>The new phylogeny of genus Mycobacterium.</title>
        <authorList>
            <person name="Tortoli E."/>
            <person name="Trovato A."/>
            <person name="Cirillo D.M."/>
        </authorList>
    </citation>
    <scope>NUCLEOTIDE SEQUENCE [LARGE SCALE GENOMIC DNA]</scope>
    <source>
        <strain evidence="1 2">DSM 45093</strain>
    </source>
</reference>
<organism evidence="1 2">
    <name type="scientific">Mycolicibacter kumamotonensis</name>
    <dbReference type="NCBI Taxonomy" id="354243"/>
    <lineage>
        <taxon>Bacteria</taxon>
        <taxon>Bacillati</taxon>
        <taxon>Actinomycetota</taxon>
        <taxon>Actinomycetes</taxon>
        <taxon>Mycobacteriales</taxon>
        <taxon>Mycobacteriaceae</taxon>
        <taxon>Mycolicibacter</taxon>
    </lineage>
</organism>
<sequence>MKRAPKYCAERGCLELLSAGTDRCSSHSMSWVGTRKRPPGWRSTRARILCRDKWTCYLQLPGICTQHATQVDHIDNLGGDEDGNLAAVCGPCHQVKTRAESRESQLTRQPMY</sequence>
<protein>
    <recommendedName>
        <fullName evidence="3">HNH endonuclease</fullName>
    </recommendedName>
</protein>
<dbReference type="Gene3D" id="1.10.30.50">
    <property type="match status" value="1"/>
</dbReference>
<dbReference type="InterPro" id="IPR003615">
    <property type="entry name" value="HNH_nuc"/>
</dbReference>
<dbReference type="Proteomes" id="UP000192713">
    <property type="component" value="Unassembled WGS sequence"/>
</dbReference>
<gene>
    <name evidence="1" type="ORF">BST28_18925</name>
</gene>
<comment type="caution">
    <text evidence="1">The sequence shown here is derived from an EMBL/GenBank/DDBJ whole genome shotgun (WGS) entry which is preliminary data.</text>
</comment>
<evidence type="ECO:0000313" key="1">
    <source>
        <dbReference type="EMBL" id="ORA77193.1"/>
    </source>
</evidence>
<dbReference type="EMBL" id="MVHU01000035">
    <property type="protein sequence ID" value="ORA77193.1"/>
    <property type="molecule type" value="Genomic_DNA"/>
</dbReference>
<proteinExistence type="predicted"/>
<name>A0A1X0DXR6_9MYCO</name>
<dbReference type="AlphaFoldDB" id="A0A1X0DXR6"/>
<evidence type="ECO:0008006" key="3">
    <source>
        <dbReference type="Google" id="ProtNLM"/>
    </source>
</evidence>
<evidence type="ECO:0000313" key="2">
    <source>
        <dbReference type="Proteomes" id="UP000192713"/>
    </source>
</evidence>
<accession>A0A1X0DXR6</accession>
<dbReference type="CDD" id="cd00085">
    <property type="entry name" value="HNHc"/>
    <property type="match status" value="1"/>
</dbReference>